<reference evidence="4" key="1">
    <citation type="submission" date="2020-04" db="EMBL/GenBank/DDBJ databases">
        <authorList>
            <person name="Zhang T."/>
        </authorList>
    </citation>
    <scope>NUCLEOTIDE SEQUENCE</scope>
    <source>
        <strain evidence="4">HKST-UBA02</strain>
    </source>
</reference>
<dbReference type="CDD" id="cd11614">
    <property type="entry name" value="SAF_CpaB_FlgA_like"/>
    <property type="match status" value="1"/>
</dbReference>
<keyword evidence="2" id="KW-1133">Transmembrane helix</keyword>
<keyword evidence="2" id="KW-0812">Transmembrane</keyword>
<accession>A0A956NI62</accession>
<dbReference type="Proteomes" id="UP000739538">
    <property type="component" value="Unassembled WGS sequence"/>
</dbReference>
<protein>
    <submittedName>
        <fullName evidence="4">Flagellar basal body P-ring formation protein FlgA</fullName>
    </submittedName>
</protein>
<dbReference type="EMBL" id="JAGQHS010000101">
    <property type="protein sequence ID" value="MCA9757499.1"/>
    <property type="molecule type" value="Genomic_DNA"/>
</dbReference>
<evidence type="ECO:0000313" key="5">
    <source>
        <dbReference type="Proteomes" id="UP000739538"/>
    </source>
</evidence>
<dbReference type="Pfam" id="PF13144">
    <property type="entry name" value="ChapFlgA"/>
    <property type="match status" value="1"/>
</dbReference>
<dbReference type="PANTHER" id="PTHR36307:SF1">
    <property type="entry name" value="FLAGELLA BASAL BODY P-RING FORMATION PROTEIN FLGA"/>
    <property type="match status" value="1"/>
</dbReference>
<dbReference type="InterPro" id="IPR039246">
    <property type="entry name" value="Flagellar_FlgA"/>
</dbReference>
<dbReference type="PANTHER" id="PTHR36307">
    <property type="entry name" value="FLAGELLA BASAL BODY P-RING FORMATION PROTEIN FLGA"/>
    <property type="match status" value="1"/>
</dbReference>
<feature type="region of interest" description="Disordered" evidence="1">
    <location>
        <begin position="1"/>
        <end position="21"/>
    </location>
</feature>
<keyword evidence="4" id="KW-0282">Flagellum</keyword>
<keyword evidence="4" id="KW-0966">Cell projection</keyword>
<evidence type="ECO:0000313" key="4">
    <source>
        <dbReference type="EMBL" id="MCA9757499.1"/>
    </source>
</evidence>
<feature type="compositionally biased region" description="Low complexity" evidence="1">
    <location>
        <begin position="58"/>
        <end position="101"/>
    </location>
</feature>
<keyword evidence="2" id="KW-0472">Membrane</keyword>
<evidence type="ECO:0000259" key="3">
    <source>
        <dbReference type="Pfam" id="PF13144"/>
    </source>
</evidence>
<feature type="region of interest" description="Disordered" evidence="1">
    <location>
        <begin position="57"/>
        <end position="101"/>
    </location>
</feature>
<dbReference type="InterPro" id="IPR017585">
    <property type="entry name" value="SAF_FlgA"/>
</dbReference>
<keyword evidence="4" id="KW-0969">Cilium</keyword>
<feature type="transmembrane region" description="Helical" evidence="2">
    <location>
        <begin position="30"/>
        <end position="53"/>
    </location>
</feature>
<dbReference type="GO" id="GO:0044780">
    <property type="term" value="P:bacterial-type flagellum assembly"/>
    <property type="evidence" value="ECO:0007669"/>
    <property type="project" value="InterPro"/>
</dbReference>
<dbReference type="Gene3D" id="2.30.30.760">
    <property type="match status" value="1"/>
</dbReference>
<sequence>SSPGNRGERARMGSQRRSLPPLPFLRRGRLLASFAPAFVVAAWLVLVGALAPIDDASADSASSPSGPSASPPSESASPTSSPTAAPSTAAPQSSTSLQPPAAPSSLALLAGIEDELRLECGHVDLRVDWSMTESMRARLGSLMNATALRVQGDGCSDRVVVQVSGADGRSTNRYLVSGDVEIWGHGLRAARTLRPGTLLAFDDVTEGEDWFPPSACRESIESVEGSYLLRGIAAGKVLGRDDLSSPPLVRRGETVRVVYRGPGLELRTLGTVRKDGWLGDRLEVRADGAQHDCTGVVSGPDVIEVESNQGRQR</sequence>
<feature type="domain" description="Flagella basal body P-ring formation protein FlgA SAF" evidence="3">
    <location>
        <begin position="189"/>
        <end position="305"/>
    </location>
</feature>
<feature type="compositionally biased region" description="Basic and acidic residues" evidence="1">
    <location>
        <begin position="1"/>
        <end position="11"/>
    </location>
</feature>
<name>A0A956NI62_UNCEI</name>
<proteinExistence type="predicted"/>
<evidence type="ECO:0000256" key="1">
    <source>
        <dbReference type="SAM" id="MobiDB-lite"/>
    </source>
</evidence>
<organism evidence="4 5">
    <name type="scientific">Eiseniibacteriota bacterium</name>
    <dbReference type="NCBI Taxonomy" id="2212470"/>
    <lineage>
        <taxon>Bacteria</taxon>
        <taxon>Candidatus Eiseniibacteriota</taxon>
    </lineage>
</organism>
<evidence type="ECO:0000256" key="2">
    <source>
        <dbReference type="SAM" id="Phobius"/>
    </source>
</evidence>
<feature type="non-terminal residue" evidence="4">
    <location>
        <position position="1"/>
    </location>
</feature>
<dbReference type="AlphaFoldDB" id="A0A956NI62"/>
<gene>
    <name evidence="4" type="primary">flgA</name>
    <name evidence="4" type="ORF">KDA27_16965</name>
</gene>
<reference evidence="4" key="2">
    <citation type="journal article" date="2021" name="Microbiome">
        <title>Successional dynamics and alternative stable states in a saline activated sludge microbial community over 9 years.</title>
        <authorList>
            <person name="Wang Y."/>
            <person name="Ye J."/>
            <person name="Ju F."/>
            <person name="Liu L."/>
            <person name="Boyd J.A."/>
            <person name="Deng Y."/>
            <person name="Parks D.H."/>
            <person name="Jiang X."/>
            <person name="Yin X."/>
            <person name="Woodcroft B.J."/>
            <person name="Tyson G.W."/>
            <person name="Hugenholtz P."/>
            <person name="Polz M.F."/>
            <person name="Zhang T."/>
        </authorList>
    </citation>
    <scope>NUCLEOTIDE SEQUENCE</scope>
    <source>
        <strain evidence="4">HKST-UBA02</strain>
    </source>
</reference>
<comment type="caution">
    <text evidence="4">The sequence shown here is derived from an EMBL/GenBank/DDBJ whole genome shotgun (WGS) entry which is preliminary data.</text>
</comment>
<dbReference type="NCBIfam" id="TIGR03170">
    <property type="entry name" value="flgA_cterm"/>
    <property type="match status" value="1"/>
</dbReference>